<feature type="transmembrane region" description="Helical" evidence="8">
    <location>
        <begin position="197"/>
        <end position="216"/>
    </location>
</feature>
<dbReference type="GO" id="GO:0022857">
    <property type="term" value="F:transmembrane transporter activity"/>
    <property type="evidence" value="ECO:0007669"/>
    <property type="project" value="InterPro"/>
</dbReference>
<gene>
    <name evidence="10" type="ORF">FMM08_00910</name>
</gene>
<feature type="transmembrane region" description="Helical" evidence="8">
    <location>
        <begin position="100"/>
        <end position="119"/>
    </location>
</feature>
<reference evidence="10 11" key="1">
    <citation type="submission" date="2019-07" db="EMBL/GenBank/DDBJ databases">
        <title>Quadrisphaera sp. strain DD2A genome sequencing and assembly.</title>
        <authorList>
            <person name="Kim I."/>
        </authorList>
    </citation>
    <scope>NUCLEOTIDE SEQUENCE [LARGE SCALE GENOMIC DNA]</scope>
    <source>
        <strain evidence="10 11">DD2A</strain>
    </source>
</reference>
<comment type="caution">
    <text evidence="10">The sequence shown here is derived from an EMBL/GenBank/DDBJ whole genome shotgun (WGS) entry which is preliminary data.</text>
</comment>
<dbReference type="Proteomes" id="UP000321234">
    <property type="component" value="Unassembled WGS sequence"/>
</dbReference>
<evidence type="ECO:0000256" key="1">
    <source>
        <dbReference type="ARBA" id="ARBA00004651"/>
    </source>
</evidence>
<evidence type="ECO:0000256" key="8">
    <source>
        <dbReference type="SAM" id="Phobius"/>
    </source>
</evidence>
<keyword evidence="2" id="KW-0813">Transport</keyword>
<keyword evidence="6 8" id="KW-0472">Membrane</keyword>
<feature type="transmembrane region" description="Helical" evidence="8">
    <location>
        <begin position="382"/>
        <end position="405"/>
    </location>
</feature>
<name>A0A5C8ZIZ9_9ACTN</name>
<dbReference type="AlphaFoldDB" id="A0A5C8ZIZ9"/>
<evidence type="ECO:0000313" key="11">
    <source>
        <dbReference type="Proteomes" id="UP000321234"/>
    </source>
</evidence>
<proteinExistence type="predicted"/>
<evidence type="ECO:0000313" key="10">
    <source>
        <dbReference type="EMBL" id="TXR57847.1"/>
    </source>
</evidence>
<feature type="transmembrane region" description="Helical" evidence="8">
    <location>
        <begin position="68"/>
        <end position="88"/>
    </location>
</feature>
<dbReference type="InterPro" id="IPR004748">
    <property type="entry name" value="Polyol_permease-like"/>
</dbReference>
<dbReference type="Pfam" id="PF07690">
    <property type="entry name" value="MFS_1"/>
    <property type="match status" value="1"/>
</dbReference>
<dbReference type="InterPro" id="IPR020846">
    <property type="entry name" value="MFS_dom"/>
</dbReference>
<dbReference type="InterPro" id="IPR036259">
    <property type="entry name" value="MFS_trans_sf"/>
</dbReference>
<dbReference type="SUPFAM" id="SSF103473">
    <property type="entry name" value="MFS general substrate transporter"/>
    <property type="match status" value="1"/>
</dbReference>
<comment type="subcellular location">
    <subcellularLocation>
        <location evidence="1">Cell membrane</location>
        <topology evidence="1">Multi-pass membrane protein</topology>
    </subcellularLocation>
</comment>
<organism evidence="10 11">
    <name type="scientific">Quadrisphaera setariae</name>
    <dbReference type="NCBI Taxonomy" id="2593304"/>
    <lineage>
        <taxon>Bacteria</taxon>
        <taxon>Bacillati</taxon>
        <taxon>Actinomycetota</taxon>
        <taxon>Actinomycetes</taxon>
        <taxon>Kineosporiales</taxon>
        <taxon>Kineosporiaceae</taxon>
        <taxon>Quadrisphaera</taxon>
    </lineage>
</organism>
<dbReference type="RefSeq" id="WP_147924458.1">
    <property type="nucleotide sequence ID" value="NZ_VKAC01000001.1"/>
</dbReference>
<sequence>MAGSSRTTADGPTAPPLNDPSETRLDRIGVPHVLRWGFLAVIVFMTGNAVETNFIAPHLAEALGGREAAAATIISAYGLAVLVGSYLAGALSDLLGPHRVMTLGLLVWVVFEVLFLLSLETGNLPAIAATYFVRGFGYPLFAFAFLVWINAVAPRERAGTAVGWFYVMFTGGLPTLGALVAIAAIPAFGGGYGGETGAMWISIALVVLGYALSFLVREPHGRRRLVPASESAGSVLGSGVKLAAQEPRVLVGFLVRIINTAPQYGMFVILPGVIGGTLGWSQSQWLLMSSVVYASNIAFNAVFGAIGDRWGWVRTVRWFGVLGSAVGLLLWWYVPHAVEPGSDGGYVLAVLAGVVFGVMLAGFVPLGAILPQLTERKGAAMAVYTTAAGGAAFLGAAVVALVRPWGGDAGTVWAFVALYAVAFVLCHWLRVDQPKDAHH</sequence>
<feature type="transmembrane region" description="Helical" evidence="8">
    <location>
        <begin position="286"/>
        <end position="306"/>
    </location>
</feature>
<dbReference type="InterPro" id="IPR011701">
    <property type="entry name" value="MFS"/>
</dbReference>
<evidence type="ECO:0000256" key="4">
    <source>
        <dbReference type="ARBA" id="ARBA00022692"/>
    </source>
</evidence>
<feature type="transmembrane region" description="Helical" evidence="8">
    <location>
        <begin position="411"/>
        <end position="429"/>
    </location>
</feature>
<feature type="transmembrane region" description="Helical" evidence="8">
    <location>
        <begin position="164"/>
        <end position="185"/>
    </location>
</feature>
<dbReference type="OrthoDB" id="3522477at2"/>
<feature type="transmembrane region" description="Helical" evidence="8">
    <location>
        <begin position="318"/>
        <end position="334"/>
    </location>
</feature>
<evidence type="ECO:0000256" key="7">
    <source>
        <dbReference type="SAM" id="MobiDB-lite"/>
    </source>
</evidence>
<dbReference type="PROSITE" id="PS50850">
    <property type="entry name" value="MFS"/>
    <property type="match status" value="1"/>
</dbReference>
<evidence type="ECO:0000256" key="6">
    <source>
        <dbReference type="ARBA" id="ARBA00023136"/>
    </source>
</evidence>
<evidence type="ECO:0000256" key="5">
    <source>
        <dbReference type="ARBA" id="ARBA00022989"/>
    </source>
</evidence>
<dbReference type="Gene3D" id="1.20.1250.20">
    <property type="entry name" value="MFS general substrate transporter like domains"/>
    <property type="match status" value="2"/>
</dbReference>
<accession>A0A5C8ZIZ9</accession>
<feature type="domain" description="Major facilitator superfamily (MFS) profile" evidence="9">
    <location>
        <begin position="33"/>
        <end position="434"/>
    </location>
</feature>
<keyword evidence="4 8" id="KW-0812">Transmembrane</keyword>
<feature type="region of interest" description="Disordered" evidence="7">
    <location>
        <begin position="1"/>
        <end position="23"/>
    </location>
</feature>
<keyword evidence="3" id="KW-1003">Cell membrane</keyword>
<dbReference type="EMBL" id="VKAC01000001">
    <property type="protein sequence ID" value="TXR57847.1"/>
    <property type="molecule type" value="Genomic_DNA"/>
</dbReference>
<keyword evidence="11" id="KW-1185">Reference proteome</keyword>
<dbReference type="InterPro" id="IPR050171">
    <property type="entry name" value="MFS_Transporters"/>
</dbReference>
<dbReference type="GO" id="GO:0005886">
    <property type="term" value="C:plasma membrane"/>
    <property type="evidence" value="ECO:0007669"/>
    <property type="project" value="UniProtKB-SubCell"/>
</dbReference>
<evidence type="ECO:0000256" key="2">
    <source>
        <dbReference type="ARBA" id="ARBA00022448"/>
    </source>
</evidence>
<protein>
    <submittedName>
        <fullName evidence="10">MFS transporter</fullName>
    </submittedName>
</protein>
<feature type="transmembrane region" description="Helical" evidence="8">
    <location>
        <begin position="131"/>
        <end position="152"/>
    </location>
</feature>
<feature type="transmembrane region" description="Helical" evidence="8">
    <location>
        <begin position="346"/>
        <end position="370"/>
    </location>
</feature>
<dbReference type="PANTHER" id="PTHR23517">
    <property type="entry name" value="RESISTANCE PROTEIN MDTM, PUTATIVE-RELATED-RELATED"/>
    <property type="match status" value="1"/>
</dbReference>
<keyword evidence="5 8" id="KW-1133">Transmembrane helix</keyword>
<feature type="transmembrane region" description="Helical" evidence="8">
    <location>
        <begin position="33"/>
        <end position="56"/>
    </location>
</feature>
<feature type="compositionally biased region" description="Polar residues" evidence="7">
    <location>
        <begin position="1"/>
        <end position="10"/>
    </location>
</feature>
<dbReference type="NCBIfam" id="TIGR00897">
    <property type="entry name" value="2A0118"/>
    <property type="match status" value="1"/>
</dbReference>
<evidence type="ECO:0000259" key="9">
    <source>
        <dbReference type="PROSITE" id="PS50850"/>
    </source>
</evidence>
<evidence type="ECO:0000256" key="3">
    <source>
        <dbReference type="ARBA" id="ARBA00022475"/>
    </source>
</evidence>